<dbReference type="EMBL" id="MHHR01000033">
    <property type="protein sequence ID" value="OGY33071.1"/>
    <property type="molecule type" value="Genomic_DNA"/>
</dbReference>
<dbReference type="AlphaFoldDB" id="A0A1G1WZV1"/>
<evidence type="ECO:0000313" key="2">
    <source>
        <dbReference type="Proteomes" id="UP000177528"/>
    </source>
</evidence>
<dbReference type="Proteomes" id="UP000177528">
    <property type="component" value="Unassembled WGS sequence"/>
</dbReference>
<evidence type="ECO:0000313" key="1">
    <source>
        <dbReference type="EMBL" id="OGY33071.1"/>
    </source>
</evidence>
<reference evidence="1 2" key="1">
    <citation type="journal article" date="2016" name="Nat. Commun.">
        <title>Thousands of microbial genomes shed light on interconnected biogeochemical processes in an aquifer system.</title>
        <authorList>
            <person name="Anantharaman K."/>
            <person name="Brown C.T."/>
            <person name="Hug L.A."/>
            <person name="Sharon I."/>
            <person name="Castelle C.J."/>
            <person name="Probst A.J."/>
            <person name="Thomas B.C."/>
            <person name="Singh A."/>
            <person name="Wilkins M.J."/>
            <person name="Karaoz U."/>
            <person name="Brodie E.L."/>
            <person name="Williams K.H."/>
            <person name="Hubbard S.S."/>
            <person name="Banfield J.F."/>
        </authorList>
    </citation>
    <scope>NUCLEOTIDE SEQUENCE [LARGE SCALE GENOMIC DNA]</scope>
</reference>
<protein>
    <submittedName>
        <fullName evidence="1">Uncharacterized protein</fullName>
    </submittedName>
</protein>
<comment type="caution">
    <text evidence="1">The sequence shown here is derived from an EMBL/GenBank/DDBJ whole genome shotgun (WGS) entry which is preliminary data.</text>
</comment>
<organism evidence="1 2">
    <name type="scientific">Candidatus Andersenbacteria bacterium RIFCSPHIGHO2_12_FULL_45_11</name>
    <dbReference type="NCBI Taxonomy" id="1797281"/>
    <lineage>
        <taxon>Bacteria</taxon>
        <taxon>Candidatus Anderseniibacteriota</taxon>
    </lineage>
</organism>
<name>A0A1G1WZV1_9BACT</name>
<sequence>MCLVRIPSPGEFLNIADVLLVSRNEFGSATITVLATSDPGAIDPGYMIVKLLNEFVDTGTFHLLRVISCEHVHVFAHPSSPHLQELARLLAQAALFL</sequence>
<accession>A0A1G1WZV1</accession>
<proteinExistence type="predicted"/>
<gene>
    <name evidence="1" type="ORF">A3D99_01280</name>
</gene>